<evidence type="ECO:0000259" key="1">
    <source>
        <dbReference type="Pfam" id="PF13712"/>
    </source>
</evidence>
<evidence type="ECO:0000313" key="2">
    <source>
        <dbReference type="EMBL" id="OUM48070.1"/>
    </source>
</evidence>
<accession>A0A1Y3MI07</accession>
<dbReference type="Gene3D" id="3.90.550.10">
    <property type="entry name" value="Spore Coat Polysaccharide Biosynthesis Protein SpsA, Chain A"/>
    <property type="match status" value="1"/>
</dbReference>
<dbReference type="EMBL" id="MWPX01000016">
    <property type="protein sequence ID" value="OUM48070.1"/>
    <property type="molecule type" value="Genomic_DNA"/>
</dbReference>
<organism evidence="2 3">
    <name type="scientific">Bacillus pseudomycoides</name>
    <dbReference type="NCBI Taxonomy" id="64104"/>
    <lineage>
        <taxon>Bacteria</taxon>
        <taxon>Bacillati</taxon>
        <taxon>Bacillota</taxon>
        <taxon>Bacilli</taxon>
        <taxon>Bacillales</taxon>
        <taxon>Bacillaceae</taxon>
        <taxon>Bacillus</taxon>
        <taxon>Bacillus cereus group</taxon>
    </lineage>
</organism>
<protein>
    <recommendedName>
        <fullName evidence="1">Streptomycin biosynthesis protein StrF domain-containing protein</fullName>
    </recommendedName>
</protein>
<dbReference type="SUPFAM" id="SSF53448">
    <property type="entry name" value="Nucleotide-diphospho-sugar transferases"/>
    <property type="match status" value="1"/>
</dbReference>
<dbReference type="AlphaFoldDB" id="A0A1Y3MI07"/>
<proteinExistence type="predicted"/>
<gene>
    <name evidence="2" type="ORF">BW425_15325</name>
</gene>
<reference evidence="2 3" key="1">
    <citation type="submission" date="2017-02" db="EMBL/GenBank/DDBJ databases">
        <title>Bacillus pseudomycoides isolate FSL K6-0042.</title>
        <authorList>
            <person name="Kovac J."/>
        </authorList>
    </citation>
    <scope>NUCLEOTIDE SEQUENCE [LARGE SCALE GENOMIC DNA]</scope>
    <source>
        <strain evidence="2 3">FSL K6-0042</strain>
    </source>
</reference>
<dbReference type="Proteomes" id="UP000195321">
    <property type="component" value="Unassembled WGS sequence"/>
</dbReference>
<dbReference type="Pfam" id="PF13712">
    <property type="entry name" value="Glyco_tranf_2_5"/>
    <property type="match status" value="1"/>
</dbReference>
<sequence length="222" mass="25971">MNNKKLSFISCVNNFEEYNTALRYINNLRVPYGYEIETIAIEKANSLTSGYNEAMNKSDAKYKVYLHQDTYILNVNFIYEIIRLFEVYPKLGMLGVIGSKTLPKGIWWQSLNLYGTVYHTLAGKGNIDLMSYSSVRNDYEKILAIDGLIMMTQYDLEWREDIFQGWHFYDISQCLEFIKAGYEVGVPKQRGPWCLHDTGITNDSGYEKDRKIFIEKYKDFIL</sequence>
<comment type="caution">
    <text evidence="2">The sequence shown here is derived from an EMBL/GenBank/DDBJ whole genome shotgun (WGS) entry which is preliminary data.</text>
</comment>
<feature type="domain" description="Streptomycin biosynthesis protein StrF" evidence="1">
    <location>
        <begin position="7"/>
        <end position="217"/>
    </location>
</feature>
<dbReference type="RefSeq" id="WP_088094181.1">
    <property type="nucleotide sequence ID" value="NZ_JBLOJB010000002.1"/>
</dbReference>
<evidence type="ECO:0000313" key="3">
    <source>
        <dbReference type="Proteomes" id="UP000195321"/>
    </source>
</evidence>
<name>A0A1Y3MI07_9BACI</name>
<dbReference type="InterPro" id="IPR059123">
    <property type="entry name" value="StrF_dom"/>
</dbReference>
<dbReference type="InterPro" id="IPR029044">
    <property type="entry name" value="Nucleotide-diphossugar_trans"/>
</dbReference>